<accession>A0ABS6VVJ1</accession>
<evidence type="ECO:0000313" key="7">
    <source>
        <dbReference type="Proteomes" id="UP001166291"/>
    </source>
</evidence>
<feature type="transmembrane region" description="Helical" evidence="5">
    <location>
        <begin position="6"/>
        <end position="26"/>
    </location>
</feature>
<comment type="caution">
    <text evidence="6">The sequence shown here is derived from an EMBL/GenBank/DDBJ whole genome shotgun (WGS) entry which is preliminary data.</text>
</comment>
<dbReference type="Pfam" id="PF13801">
    <property type="entry name" value="Metal_resist"/>
    <property type="match status" value="1"/>
</dbReference>
<evidence type="ECO:0000313" key="6">
    <source>
        <dbReference type="EMBL" id="MBW2942354.1"/>
    </source>
</evidence>
<reference evidence="6" key="1">
    <citation type="submission" date="2021-07" db="EMBL/GenBank/DDBJ databases">
        <title>Zhongshania sp. CAU 1632 isolated from seawater.</title>
        <authorList>
            <person name="Kim W."/>
        </authorList>
    </citation>
    <scope>NUCLEOTIDE SEQUENCE</scope>
    <source>
        <strain evidence="6">CAU 1632</strain>
    </source>
</reference>
<keyword evidence="7" id="KW-1185">Reference proteome</keyword>
<comment type="similarity">
    <text evidence="1">Belongs to the ZraP family.</text>
</comment>
<name>A0ABS6VVJ1_9GAMM</name>
<evidence type="ECO:0000256" key="5">
    <source>
        <dbReference type="SAM" id="Phobius"/>
    </source>
</evidence>
<evidence type="ECO:0000256" key="4">
    <source>
        <dbReference type="SAM" id="MobiDB-lite"/>
    </source>
</evidence>
<sequence length="160" mass="18296">MSTRKGIVIALFVSLVLNGVLIGLYAGHRLMGEERHAMHGMAKHLLKDEPQELAEPMRQVLEMHRKDMVKAYRKLRAARRDMVAILKQDTATETEISEGFKEIRIADTNLKRVSHEVLATVLVTLPPEQRLQFALRELGRMKNKKPRPSEPEYSGERSSQ</sequence>
<protein>
    <recommendedName>
        <fullName evidence="2">Signaling pathway modulator ZraP</fullName>
    </recommendedName>
    <alternativeName>
        <fullName evidence="3">Zinc resistance-associated protein</fullName>
    </alternativeName>
</protein>
<dbReference type="InterPro" id="IPR025961">
    <property type="entry name" value="Metal_resist"/>
</dbReference>
<proteinExistence type="inferred from homology"/>
<keyword evidence="5" id="KW-0472">Membrane</keyword>
<dbReference type="RefSeq" id="WP_219044598.1">
    <property type="nucleotide sequence ID" value="NZ_JAHWDQ010000005.1"/>
</dbReference>
<evidence type="ECO:0000256" key="1">
    <source>
        <dbReference type="ARBA" id="ARBA00044945"/>
    </source>
</evidence>
<keyword evidence="5" id="KW-0812">Transmembrane</keyword>
<dbReference type="Proteomes" id="UP001166291">
    <property type="component" value="Unassembled WGS sequence"/>
</dbReference>
<evidence type="ECO:0000256" key="2">
    <source>
        <dbReference type="ARBA" id="ARBA00044983"/>
    </source>
</evidence>
<dbReference type="EMBL" id="JAHWDQ010000005">
    <property type="protein sequence ID" value="MBW2942354.1"/>
    <property type="molecule type" value="Genomic_DNA"/>
</dbReference>
<evidence type="ECO:0000256" key="3">
    <source>
        <dbReference type="ARBA" id="ARBA00045001"/>
    </source>
</evidence>
<gene>
    <name evidence="6" type="ORF">KXJ70_16275</name>
</gene>
<keyword evidence="5" id="KW-1133">Transmembrane helix</keyword>
<feature type="region of interest" description="Disordered" evidence="4">
    <location>
        <begin position="137"/>
        <end position="160"/>
    </location>
</feature>
<organism evidence="6 7">
    <name type="scientific">Zhongshania aquimaris</name>
    <dbReference type="NCBI Taxonomy" id="2857107"/>
    <lineage>
        <taxon>Bacteria</taxon>
        <taxon>Pseudomonadati</taxon>
        <taxon>Pseudomonadota</taxon>
        <taxon>Gammaproteobacteria</taxon>
        <taxon>Cellvibrionales</taxon>
        <taxon>Spongiibacteraceae</taxon>
        <taxon>Zhongshania</taxon>
    </lineage>
</organism>